<accession>A0A1Y4DE41</accession>
<comment type="function">
    <text evidence="3">Nucleotide-binding protein.</text>
</comment>
<keyword evidence="5" id="KW-1185">Reference proteome</keyword>
<protein>
    <recommendedName>
        <fullName evidence="3">Nucleotide-binding protein B5F75_01065</fullName>
    </recommendedName>
</protein>
<evidence type="ECO:0000256" key="3">
    <source>
        <dbReference type="HAMAP-Rule" id="MF_00632"/>
    </source>
</evidence>
<dbReference type="CDD" id="cd11740">
    <property type="entry name" value="YajQ_like"/>
    <property type="match status" value="1"/>
</dbReference>
<evidence type="ECO:0000313" key="5">
    <source>
        <dbReference type="Proteomes" id="UP000196368"/>
    </source>
</evidence>
<dbReference type="NCBIfam" id="NF003819">
    <property type="entry name" value="PRK05412.1"/>
    <property type="match status" value="1"/>
</dbReference>
<dbReference type="Proteomes" id="UP000196368">
    <property type="component" value="Unassembled WGS sequence"/>
</dbReference>
<dbReference type="HAMAP" id="MF_00632">
    <property type="entry name" value="UPF0234"/>
    <property type="match status" value="1"/>
</dbReference>
<gene>
    <name evidence="4" type="ORF">B5F75_01065</name>
</gene>
<dbReference type="InterPro" id="IPR007551">
    <property type="entry name" value="YajQ/Smlt4090-like"/>
</dbReference>
<dbReference type="PANTHER" id="PTHR30476">
    <property type="entry name" value="UPF0234 PROTEIN YAJQ"/>
    <property type="match status" value="1"/>
</dbReference>
<dbReference type="EMBL" id="NFJD01000001">
    <property type="protein sequence ID" value="OUO57394.1"/>
    <property type="molecule type" value="Genomic_DNA"/>
</dbReference>
<dbReference type="Pfam" id="PF04461">
    <property type="entry name" value="YajQ"/>
    <property type="match status" value="1"/>
</dbReference>
<dbReference type="Gene3D" id="3.30.70.990">
    <property type="entry name" value="YajQ-like, domain 2"/>
    <property type="match status" value="1"/>
</dbReference>
<dbReference type="InterPro" id="IPR036183">
    <property type="entry name" value="YajQ-like_sf"/>
</dbReference>
<comment type="caution">
    <text evidence="4">The sequence shown here is derived from an EMBL/GenBank/DDBJ whole genome shotgun (WGS) entry which is preliminary data.</text>
</comment>
<keyword evidence="1 3" id="KW-0547">Nucleotide-binding</keyword>
<sequence length="164" mass="18210">MADYSFDIVSKVDLNVISEAVSAANKEITNRYDFKGTNSSIELNQKDNELKLASSDEYKVNTLRDIIFTRIAKRGIPLKNMLPQKIEAALGGNAKQTVKIQQGIPADKAKEISKAIKDAKLKVSASIQGDQLRVSSKSKDELQNTMALLRGKDFGVELQFTNYR</sequence>
<dbReference type="GO" id="GO:0000166">
    <property type="term" value="F:nucleotide binding"/>
    <property type="evidence" value="ECO:0007669"/>
    <property type="project" value="UniProtKB-UniRule"/>
</dbReference>
<dbReference type="AlphaFoldDB" id="A0A1Y4DE41"/>
<evidence type="ECO:0000313" key="4">
    <source>
        <dbReference type="EMBL" id="OUO57394.1"/>
    </source>
</evidence>
<dbReference type="InterPro" id="IPR035571">
    <property type="entry name" value="UPF0234-like_C"/>
</dbReference>
<reference evidence="5" key="1">
    <citation type="submission" date="2017-04" db="EMBL/GenBank/DDBJ databases">
        <title>Function of individual gut microbiota members based on whole genome sequencing of pure cultures obtained from chicken caecum.</title>
        <authorList>
            <person name="Medvecky M."/>
            <person name="Cejkova D."/>
            <person name="Polansky O."/>
            <person name="Karasova D."/>
            <person name="Kubasova T."/>
            <person name="Cizek A."/>
            <person name="Rychlik I."/>
        </authorList>
    </citation>
    <scope>NUCLEOTIDE SEQUENCE [LARGE SCALE GENOMIC DNA]</scope>
    <source>
        <strain evidence="5">An273</strain>
    </source>
</reference>
<dbReference type="SUPFAM" id="SSF89963">
    <property type="entry name" value="YajQ-like"/>
    <property type="match status" value="2"/>
</dbReference>
<dbReference type="PANTHER" id="PTHR30476:SF0">
    <property type="entry name" value="UPF0234 PROTEIN YAJQ"/>
    <property type="match status" value="1"/>
</dbReference>
<organism evidence="4 5">
    <name type="scientific">Candidatus Avelusimicrobium gallicola</name>
    <dbReference type="NCBI Taxonomy" id="2562704"/>
    <lineage>
        <taxon>Bacteria</taxon>
        <taxon>Pseudomonadati</taxon>
        <taxon>Elusimicrobiota</taxon>
        <taxon>Elusimicrobia</taxon>
        <taxon>Elusimicrobiales</taxon>
        <taxon>Elusimicrobiaceae</taxon>
        <taxon>Candidatus Avelusimicrobium</taxon>
    </lineage>
</organism>
<dbReference type="Gene3D" id="3.30.70.860">
    <property type="match status" value="1"/>
</dbReference>
<evidence type="ECO:0000256" key="1">
    <source>
        <dbReference type="ARBA" id="ARBA00022741"/>
    </source>
</evidence>
<dbReference type="OrthoDB" id="9801447at2"/>
<dbReference type="RefSeq" id="WP_087286621.1">
    <property type="nucleotide sequence ID" value="NZ_NFJD01000001.1"/>
</dbReference>
<comment type="similarity">
    <text evidence="2 3">Belongs to the YajQ family.</text>
</comment>
<proteinExistence type="inferred from homology"/>
<dbReference type="GO" id="GO:0005829">
    <property type="term" value="C:cytosol"/>
    <property type="evidence" value="ECO:0007669"/>
    <property type="project" value="TreeGrafter"/>
</dbReference>
<evidence type="ECO:0000256" key="2">
    <source>
        <dbReference type="ARBA" id="ARBA00093450"/>
    </source>
</evidence>
<dbReference type="InterPro" id="IPR035570">
    <property type="entry name" value="UPF0234_N"/>
</dbReference>
<name>A0A1Y4DE41_9BACT</name>